<dbReference type="PROSITE" id="PS51257">
    <property type="entry name" value="PROKAR_LIPOPROTEIN"/>
    <property type="match status" value="1"/>
</dbReference>
<dbReference type="RefSeq" id="WP_164365014.1">
    <property type="nucleotide sequence ID" value="NZ_CP066776.1"/>
</dbReference>
<evidence type="ECO:0000256" key="1">
    <source>
        <dbReference type="SAM" id="SignalP"/>
    </source>
</evidence>
<feature type="signal peptide" evidence="1">
    <location>
        <begin position="1"/>
        <end position="23"/>
    </location>
</feature>
<proteinExistence type="predicted"/>
<dbReference type="AlphaFoldDB" id="A0A6B3LDQ6"/>
<accession>A0A6B3LDQ6</accession>
<name>A0A6B3LDQ6_9BACT</name>
<dbReference type="EMBL" id="CP066776">
    <property type="protein sequence ID" value="QQL45687.1"/>
    <property type="molecule type" value="Genomic_DNA"/>
</dbReference>
<evidence type="ECO:0000313" key="2">
    <source>
        <dbReference type="EMBL" id="QQL45687.1"/>
    </source>
</evidence>
<reference evidence="2 3" key="1">
    <citation type="submission" date="2020-12" db="EMBL/GenBank/DDBJ databases">
        <title>Sulforoseuscoccus oceanibium gen. nov., sp. nov., a representative of the phylum Verrucomicrobia with special cytoplasmic membrane, and proposal of Sulforoseuscoccusaceae fam. nov.</title>
        <authorList>
            <person name="Xi F."/>
        </authorList>
    </citation>
    <scope>NUCLEOTIDE SEQUENCE [LARGE SCALE GENOMIC DNA]</scope>
    <source>
        <strain evidence="2 3">T37</strain>
    </source>
</reference>
<keyword evidence="1" id="KW-0732">Signal</keyword>
<sequence>MKPTHLVQWIAALVLLPGAVSCASVKVEPIEVKPIEINVNVRMTVERELDDFFSDLDEQEAEIVN</sequence>
<gene>
    <name evidence="2" type="ORF">G3M56_003605</name>
</gene>
<protein>
    <submittedName>
        <fullName evidence="2">Uncharacterized protein</fullName>
    </submittedName>
</protein>
<keyword evidence="3" id="KW-1185">Reference proteome</keyword>
<dbReference type="Proteomes" id="UP000475117">
    <property type="component" value="Chromosome"/>
</dbReference>
<dbReference type="KEGG" id="soa:G3M56_003605"/>
<feature type="chain" id="PRO_5035161555" evidence="1">
    <location>
        <begin position="24"/>
        <end position="65"/>
    </location>
</feature>
<organism evidence="2 3">
    <name type="scientific">Sulfuriroseicoccus oceanibius</name>
    <dbReference type="NCBI Taxonomy" id="2707525"/>
    <lineage>
        <taxon>Bacteria</taxon>
        <taxon>Pseudomonadati</taxon>
        <taxon>Verrucomicrobiota</taxon>
        <taxon>Verrucomicrobiia</taxon>
        <taxon>Verrucomicrobiales</taxon>
        <taxon>Verrucomicrobiaceae</taxon>
        <taxon>Sulfuriroseicoccus</taxon>
    </lineage>
</organism>
<evidence type="ECO:0000313" key="3">
    <source>
        <dbReference type="Proteomes" id="UP000475117"/>
    </source>
</evidence>